<evidence type="ECO:0000259" key="9">
    <source>
        <dbReference type="PROSITE" id="PS50157"/>
    </source>
</evidence>
<feature type="domain" description="C2H2-type" evidence="9">
    <location>
        <begin position="257"/>
        <end position="285"/>
    </location>
</feature>
<dbReference type="Pfam" id="PF00096">
    <property type="entry name" value="zf-C2H2"/>
    <property type="match status" value="5"/>
</dbReference>
<feature type="domain" description="C2H2-type" evidence="9">
    <location>
        <begin position="428"/>
        <end position="456"/>
    </location>
</feature>
<feature type="domain" description="C2H2-type" evidence="9">
    <location>
        <begin position="739"/>
        <end position="767"/>
    </location>
</feature>
<reference evidence="10 11" key="1">
    <citation type="submission" date="2024-08" db="EMBL/GenBank/DDBJ databases">
        <authorList>
            <person name="Cucini C."/>
            <person name="Frati F."/>
        </authorList>
    </citation>
    <scope>NUCLEOTIDE SEQUENCE [LARGE SCALE GENOMIC DNA]</scope>
</reference>
<feature type="domain" description="C2H2-type" evidence="9">
    <location>
        <begin position="460"/>
        <end position="487"/>
    </location>
</feature>
<feature type="domain" description="C2H2-type" evidence="9">
    <location>
        <begin position="711"/>
        <end position="738"/>
    </location>
</feature>
<dbReference type="Pfam" id="PF12874">
    <property type="entry name" value="zf-met"/>
    <property type="match status" value="4"/>
</dbReference>
<evidence type="ECO:0000256" key="5">
    <source>
        <dbReference type="ARBA" id="ARBA00023015"/>
    </source>
</evidence>
<keyword evidence="7" id="KW-0539">Nucleus</keyword>
<feature type="domain" description="C2H2-type" evidence="9">
    <location>
        <begin position="123"/>
        <end position="145"/>
    </location>
</feature>
<dbReference type="InterPro" id="IPR036236">
    <property type="entry name" value="Znf_C2H2_sf"/>
</dbReference>
<feature type="domain" description="C2H2-type" evidence="9">
    <location>
        <begin position="38"/>
        <end position="66"/>
    </location>
</feature>
<dbReference type="Pfam" id="PF13912">
    <property type="entry name" value="zf-C2H2_6"/>
    <property type="match status" value="1"/>
</dbReference>
<gene>
    <name evidence="10" type="ORF">ODALV1_LOCUS10042</name>
</gene>
<feature type="domain" description="C2H2-type" evidence="9">
    <location>
        <begin position="654"/>
        <end position="681"/>
    </location>
</feature>
<dbReference type="InterPro" id="IPR013087">
    <property type="entry name" value="Znf_C2H2_type"/>
</dbReference>
<comment type="caution">
    <text evidence="10">The sequence shown here is derived from an EMBL/GenBank/DDBJ whole genome shotgun (WGS) entry which is preliminary data.</text>
</comment>
<evidence type="ECO:0000313" key="11">
    <source>
        <dbReference type="Proteomes" id="UP001642540"/>
    </source>
</evidence>
<feature type="domain" description="C2H2-type" evidence="9">
    <location>
        <begin position="598"/>
        <end position="625"/>
    </location>
</feature>
<accession>A0ABP1QCZ0</accession>
<evidence type="ECO:0000313" key="10">
    <source>
        <dbReference type="EMBL" id="CAL8098744.1"/>
    </source>
</evidence>
<feature type="domain" description="C2H2-type" evidence="9">
    <location>
        <begin position="546"/>
        <end position="568"/>
    </location>
</feature>
<keyword evidence="4" id="KW-0862">Zinc</keyword>
<keyword evidence="3" id="KW-0677">Repeat</keyword>
<keyword evidence="11" id="KW-1185">Reference proteome</keyword>
<dbReference type="EMBL" id="CAXLJM020000030">
    <property type="protein sequence ID" value="CAL8098744.1"/>
    <property type="molecule type" value="Genomic_DNA"/>
</dbReference>
<dbReference type="PROSITE" id="PS00028">
    <property type="entry name" value="ZINC_FINGER_C2H2_1"/>
    <property type="match status" value="22"/>
</dbReference>
<dbReference type="PROSITE" id="PS50157">
    <property type="entry name" value="ZINC_FINGER_C2H2_2"/>
    <property type="match status" value="22"/>
</dbReference>
<feature type="domain" description="C2H2-type" evidence="9">
    <location>
        <begin position="682"/>
        <end position="704"/>
    </location>
</feature>
<evidence type="ECO:0000256" key="3">
    <source>
        <dbReference type="ARBA" id="ARBA00022737"/>
    </source>
</evidence>
<feature type="domain" description="C2H2-type" evidence="9">
    <location>
        <begin position="568"/>
        <end position="596"/>
    </location>
</feature>
<dbReference type="SUPFAM" id="SSF57667">
    <property type="entry name" value="beta-beta-alpha zinc fingers"/>
    <property type="match status" value="12"/>
</dbReference>
<feature type="domain" description="C2H2-type" evidence="9">
    <location>
        <begin position="150"/>
        <end position="177"/>
    </location>
</feature>
<dbReference type="Gene3D" id="3.30.160.60">
    <property type="entry name" value="Classic Zinc Finger"/>
    <property type="match status" value="20"/>
</dbReference>
<feature type="domain" description="C2H2-type" evidence="9">
    <location>
        <begin position="626"/>
        <end position="653"/>
    </location>
</feature>
<keyword evidence="8" id="KW-0863">Zinc-finger</keyword>
<dbReference type="Pfam" id="PF13894">
    <property type="entry name" value="zf-C2H2_4"/>
    <property type="match status" value="1"/>
</dbReference>
<evidence type="ECO:0000256" key="7">
    <source>
        <dbReference type="ARBA" id="ARBA00023242"/>
    </source>
</evidence>
<evidence type="ECO:0000256" key="1">
    <source>
        <dbReference type="ARBA" id="ARBA00004123"/>
    </source>
</evidence>
<feature type="domain" description="C2H2-type" evidence="9">
    <location>
        <begin position="371"/>
        <end position="393"/>
    </location>
</feature>
<name>A0ABP1QCZ0_9HEXA</name>
<keyword evidence="2" id="KW-0479">Metal-binding</keyword>
<evidence type="ECO:0000256" key="2">
    <source>
        <dbReference type="ARBA" id="ARBA00022723"/>
    </source>
</evidence>
<feature type="domain" description="C2H2-type" evidence="9">
    <location>
        <begin position="178"/>
        <end position="206"/>
    </location>
</feature>
<feature type="domain" description="C2H2-type" evidence="9">
    <location>
        <begin position="518"/>
        <end position="545"/>
    </location>
</feature>
<feature type="domain" description="C2H2-type" evidence="9">
    <location>
        <begin position="343"/>
        <end position="370"/>
    </location>
</feature>
<feature type="domain" description="C2H2-type" evidence="9">
    <location>
        <begin position="315"/>
        <end position="342"/>
    </location>
</feature>
<comment type="subcellular location">
    <subcellularLocation>
        <location evidence="1">Nucleus</location>
    </subcellularLocation>
</comment>
<organism evidence="10 11">
    <name type="scientific">Orchesella dallaii</name>
    <dbReference type="NCBI Taxonomy" id="48710"/>
    <lineage>
        <taxon>Eukaryota</taxon>
        <taxon>Metazoa</taxon>
        <taxon>Ecdysozoa</taxon>
        <taxon>Arthropoda</taxon>
        <taxon>Hexapoda</taxon>
        <taxon>Collembola</taxon>
        <taxon>Entomobryomorpha</taxon>
        <taxon>Entomobryoidea</taxon>
        <taxon>Orchesellidae</taxon>
        <taxon>Orchesellinae</taxon>
        <taxon>Orchesella</taxon>
    </lineage>
</organism>
<dbReference type="PANTHER" id="PTHR24399">
    <property type="entry name" value="ZINC FINGER AND BTB DOMAIN-CONTAINING"/>
    <property type="match status" value="1"/>
</dbReference>
<protein>
    <recommendedName>
        <fullName evidence="9">C2H2-type domain-containing protein</fullName>
    </recommendedName>
</protein>
<proteinExistence type="predicted"/>
<evidence type="ECO:0000256" key="4">
    <source>
        <dbReference type="ARBA" id="ARBA00022833"/>
    </source>
</evidence>
<dbReference type="Proteomes" id="UP001642540">
    <property type="component" value="Unassembled WGS sequence"/>
</dbReference>
<evidence type="ECO:0000256" key="8">
    <source>
        <dbReference type="PROSITE-ProRule" id="PRU00042"/>
    </source>
</evidence>
<keyword evidence="6" id="KW-0804">Transcription</keyword>
<dbReference type="SMART" id="SM00355">
    <property type="entry name" value="ZnF_C2H2"/>
    <property type="match status" value="26"/>
</dbReference>
<keyword evidence="5" id="KW-0805">Transcription regulation</keyword>
<dbReference type="PANTHER" id="PTHR24399:SF23">
    <property type="entry name" value="C2H2-TYPE DOMAIN-CONTAINING PROTEIN"/>
    <property type="match status" value="1"/>
</dbReference>
<feature type="domain" description="C2H2-type" evidence="9">
    <location>
        <begin position="95"/>
        <end position="122"/>
    </location>
</feature>
<evidence type="ECO:0000256" key="6">
    <source>
        <dbReference type="ARBA" id="ARBA00023163"/>
    </source>
</evidence>
<feature type="domain" description="C2H2-type" evidence="9">
    <location>
        <begin position="67"/>
        <end position="89"/>
    </location>
</feature>
<sequence>MSKLNRVYHQSQPPNVNLSSGILIENLVKGYDERECKYECQACGARFRTASLLKSHKESFHNGERIYKCKLCPKDYLKQKHLGEHMLSHKPNFKHKCAVCNKLFPNRRGLDQHLRSHTGEKPFKCSTCAKSYSTKAGAIAHERAHRNVPFLCIMCEKSYPTNCQLLNHIYSHTRERPYSCSTCEKSFPSNTQRRNHVNSVHKKVKPYTCEICGRRCTSTSSFKIHVRRHLGEKSHQCNICDKKFVTRRELKFHENSFQCPHCATKLCSSTQLKDHITKFHSGEGRQYVCPCGAKFPKKYLLESHLAGFHHGERIYKCEICPKTYTNEDNLSRHKFTHLNKRELKCDLCLKAFMFKDQLVKHLRTHTGEKPFSCSICNRRFGCQADVKSHERVHQDVGDEFACIFCGNELRSQNLLNNHILGHIKENIWECNICSKTFVTAYRLRDHVKKIHNNMNSTTPVSCIMCEKTFSTNGTLKIHLQCHTRERPLSCFQCEKTFPGYGGALQRHVERAHTKIKLHYCELCGNGFVNSSSLQEHLRRHLGEKLFGCKLCNKRFFRASELKRHEVSHQCPQCPEKLANATNLEDHIGKYHAEEGPLYECPCGAKFKNPYLLKHHKDSLHTGEKIYKCDICPKTYYWENLLRRHKLTHLNKREFKCVVCNKLFACKSNLDNHMRIHTGEKPFSCSVCLRRFGSKLHAKRHERTHQEVGNEFACVFCERQLRKKRFLDSHILLHIKEKSFACSLCDKSYVINDRLREHVKLAHNKKTQQGLEGMEWE</sequence>
<feature type="domain" description="C2H2-type" evidence="9">
    <location>
        <begin position="207"/>
        <end position="234"/>
    </location>
</feature>